<dbReference type="Proteomes" id="UP001187415">
    <property type="component" value="Unassembled WGS sequence"/>
</dbReference>
<feature type="compositionally biased region" description="Basic and acidic residues" evidence="5">
    <location>
        <begin position="37"/>
        <end position="60"/>
    </location>
</feature>
<keyword evidence="8" id="KW-1185">Reference proteome</keyword>
<evidence type="ECO:0000313" key="8">
    <source>
        <dbReference type="Proteomes" id="UP001187415"/>
    </source>
</evidence>
<dbReference type="InterPro" id="IPR051885">
    <property type="entry name" value="CC_CF"/>
</dbReference>
<gene>
    <name evidence="7" type="ORF">Q5P01_002193</name>
</gene>
<dbReference type="EMBL" id="JAUPFM010000001">
    <property type="protein sequence ID" value="KAK2862660.1"/>
    <property type="molecule type" value="Genomic_DNA"/>
</dbReference>
<dbReference type="PANTHER" id="PTHR15654:SF1">
    <property type="entry name" value="COILED-COIL DOMAIN-CONTAINING PROTEIN 96"/>
    <property type="match status" value="1"/>
</dbReference>
<dbReference type="Pfam" id="PF13870">
    <property type="entry name" value="CCDC113_CCDC96_CC"/>
    <property type="match status" value="1"/>
</dbReference>
<keyword evidence="3" id="KW-0966">Cell projection</keyword>
<dbReference type="GO" id="GO:0005930">
    <property type="term" value="C:axoneme"/>
    <property type="evidence" value="ECO:0007669"/>
    <property type="project" value="TreeGrafter"/>
</dbReference>
<evidence type="ECO:0000256" key="2">
    <source>
        <dbReference type="ARBA" id="ARBA00023054"/>
    </source>
</evidence>
<dbReference type="GO" id="GO:0036064">
    <property type="term" value="C:ciliary basal body"/>
    <property type="evidence" value="ECO:0007669"/>
    <property type="project" value="TreeGrafter"/>
</dbReference>
<accession>A0AA88NNR6</accession>
<dbReference type="InterPro" id="IPR025254">
    <property type="entry name" value="CCDC113/CCDC96_CC"/>
</dbReference>
<feature type="compositionally biased region" description="Acidic residues" evidence="5">
    <location>
        <begin position="127"/>
        <end position="138"/>
    </location>
</feature>
<feature type="compositionally biased region" description="Basic and acidic residues" evidence="5">
    <location>
        <begin position="1"/>
        <end position="29"/>
    </location>
</feature>
<evidence type="ECO:0000256" key="5">
    <source>
        <dbReference type="SAM" id="MobiDB-lite"/>
    </source>
</evidence>
<feature type="coiled-coil region" evidence="4">
    <location>
        <begin position="198"/>
        <end position="247"/>
    </location>
</feature>
<keyword evidence="2 4" id="KW-0175">Coiled coil</keyword>
<evidence type="ECO:0000256" key="4">
    <source>
        <dbReference type="SAM" id="Coils"/>
    </source>
</evidence>
<feature type="region of interest" description="Disordered" evidence="5">
    <location>
        <begin position="1"/>
        <end position="146"/>
    </location>
</feature>
<reference evidence="7" key="1">
    <citation type="submission" date="2023-07" db="EMBL/GenBank/DDBJ databases">
        <title>Chromosome-level Genome Assembly of Striped Snakehead (Channa striata).</title>
        <authorList>
            <person name="Liu H."/>
        </authorList>
    </citation>
    <scope>NUCLEOTIDE SEQUENCE</scope>
    <source>
        <strain evidence="7">Gz</strain>
        <tissue evidence="7">Muscle</tissue>
    </source>
</reference>
<evidence type="ECO:0000256" key="1">
    <source>
        <dbReference type="ARBA" id="ARBA00004138"/>
    </source>
</evidence>
<comment type="caution">
    <text evidence="7">The sequence shown here is derived from an EMBL/GenBank/DDBJ whole genome shotgun (WGS) entry which is preliminary data.</text>
</comment>
<organism evidence="7 8">
    <name type="scientific">Channa striata</name>
    <name type="common">Snakehead murrel</name>
    <name type="synonym">Ophicephalus striatus</name>
    <dbReference type="NCBI Taxonomy" id="64152"/>
    <lineage>
        <taxon>Eukaryota</taxon>
        <taxon>Metazoa</taxon>
        <taxon>Chordata</taxon>
        <taxon>Craniata</taxon>
        <taxon>Vertebrata</taxon>
        <taxon>Euteleostomi</taxon>
        <taxon>Actinopterygii</taxon>
        <taxon>Neopterygii</taxon>
        <taxon>Teleostei</taxon>
        <taxon>Neoteleostei</taxon>
        <taxon>Acanthomorphata</taxon>
        <taxon>Anabantaria</taxon>
        <taxon>Anabantiformes</taxon>
        <taxon>Channoidei</taxon>
        <taxon>Channidae</taxon>
        <taxon>Channa</taxon>
    </lineage>
</organism>
<proteinExistence type="predicted"/>
<protein>
    <recommendedName>
        <fullName evidence="6">CCDC113/CCDC96 coiled-coil domain-containing protein</fullName>
    </recommendedName>
</protein>
<dbReference type="GO" id="GO:0060271">
    <property type="term" value="P:cilium assembly"/>
    <property type="evidence" value="ECO:0007669"/>
    <property type="project" value="TreeGrafter"/>
</dbReference>
<dbReference type="AlphaFoldDB" id="A0AA88NNR6"/>
<feature type="compositionally biased region" description="Basic and acidic residues" evidence="5">
    <location>
        <begin position="114"/>
        <end position="126"/>
    </location>
</feature>
<feature type="coiled-coil region" evidence="4">
    <location>
        <begin position="290"/>
        <end position="449"/>
    </location>
</feature>
<dbReference type="PANTHER" id="PTHR15654">
    <property type="entry name" value="COILED-COIL DOMAIN-CONTAINING PROTEIN 113-RELATED"/>
    <property type="match status" value="1"/>
</dbReference>
<evidence type="ECO:0000259" key="6">
    <source>
        <dbReference type="Pfam" id="PF13870"/>
    </source>
</evidence>
<evidence type="ECO:0000313" key="7">
    <source>
        <dbReference type="EMBL" id="KAK2862660.1"/>
    </source>
</evidence>
<feature type="compositionally biased region" description="Basic and acidic residues" evidence="5">
    <location>
        <begin position="69"/>
        <end position="93"/>
    </location>
</feature>
<feature type="domain" description="CCDC113/CCDC96 coiled-coil" evidence="6">
    <location>
        <begin position="288"/>
        <end position="449"/>
    </location>
</feature>
<evidence type="ECO:0000256" key="3">
    <source>
        <dbReference type="ARBA" id="ARBA00023273"/>
    </source>
</evidence>
<sequence>MEEPQHEENEVDHDTEQKTTEDSSEEKHNSLISVSGNDKKAVPVEMIVSDHRERNAKEPPVEAVNYEPDENRGKEIHGVDMTTSKDLDVRMSDVSEQPLSLEERVGFESSYDDDPPRVHLETITHAEEEEDESDEEDSSAAATDKFDISYEEQMRLFLELCKERDKAMQHSSQLQTKLAEYLRKKAGDMAQLERQGQVSEQLQEYEKYINILTDLKQQLAADTESVQQETEELRLQCQEKLDEVENKWRAFTSLKQDVAVTVLSRHLGKQAAQTKMEATLASEQLCQDQLISLRLRYIKLKVRIHRLEAELRDEDEHGRDLLQLQFEELQAQRLEQKQHIERQSEELLKLQRKISSSLELLSNVKEKLYWNQMEVVAKREKLAELEATVSRKRDLLTRTKQTRNSLQRDNQKLAESLGLLGNRALLRDFENTVDASDQLEKQLKNLKCRKTEIVFSYGRWKEPETT</sequence>
<name>A0AA88NNR6_CHASR</name>
<comment type="subcellular location">
    <subcellularLocation>
        <location evidence="1">Cell projection</location>
        <location evidence="1">Cilium</location>
    </subcellularLocation>
</comment>